<evidence type="ECO:0000259" key="2">
    <source>
        <dbReference type="PROSITE" id="PS50887"/>
    </source>
</evidence>
<feature type="domain" description="GGDEF" evidence="2">
    <location>
        <begin position="209"/>
        <end position="338"/>
    </location>
</feature>
<keyword evidence="1" id="KW-0812">Transmembrane</keyword>
<feature type="transmembrane region" description="Helical" evidence="1">
    <location>
        <begin position="39"/>
        <end position="59"/>
    </location>
</feature>
<dbReference type="EMBL" id="JBHRZF010000229">
    <property type="protein sequence ID" value="MFC3863066.1"/>
    <property type="molecule type" value="Genomic_DNA"/>
</dbReference>
<dbReference type="Pfam" id="PF00990">
    <property type="entry name" value="GGDEF"/>
    <property type="match status" value="1"/>
</dbReference>
<name>A0ABV8AEN1_9DEIO</name>
<keyword evidence="3" id="KW-0808">Transferase</keyword>
<dbReference type="PROSITE" id="PS50887">
    <property type="entry name" value="GGDEF"/>
    <property type="match status" value="1"/>
</dbReference>
<evidence type="ECO:0000313" key="4">
    <source>
        <dbReference type="Proteomes" id="UP001595748"/>
    </source>
</evidence>
<evidence type="ECO:0000313" key="3">
    <source>
        <dbReference type="EMBL" id="MFC3863066.1"/>
    </source>
</evidence>
<evidence type="ECO:0000256" key="1">
    <source>
        <dbReference type="SAM" id="Phobius"/>
    </source>
</evidence>
<dbReference type="NCBIfam" id="TIGR00254">
    <property type="entry name" value="GGDEF"/>
    <property type="match status" value="1"/>
</dbReference>
<dbReference type="InterPro" id="IPR029787">
    <property type="entry name" value="Nucleotide_cyclase"/>
</dbReference>
<gene>
    <name evidence="3" type="ORF">ACFOPQ_20095</name>
</gene>
<dbReference type="SMART" id="SM00267">
    <property type="entry name" value="GGDEF"/>
    <property type="match status" value="1"/>
</dbReference>
<dbReference type="SUPFAM" id="SSF55073">
    <property type="entry name" value="Nucleotide cyclase"/>
    <property type="match status" value="1"/>
</dbReference>
<dbReference type="CDD" id="cd01949">
    <property type="entry name" value="GGDEF"/>
    <property type="match status" value="1"/>
</dbReference>
<dbReference type="EC" id="2.7.7.65" evidence="3"/>
<keyword evidence="1" id="KW-0472">Membrane</keyword>
<dbReference type="InterPro" id="IPR043128">
    <property type="entry name" value="Rev_trsase/Diguanyl_cyclase"/>
</dbReference>
<feature type="transmembrane region" description="Helical" evidence="1">
    <location>
        <begin position="66"/>
        <end position="84"/>
    </location>
</feature>
<dbReference type="Gene3D" id="3.30.70.270">
    <property type="match status" value="1"/>
</dbReference>
<dbReference type="GO" id="GO:0052621">
    <property type="term" value="F:diguanylate cyclase activity"/>
    <property type="evidence" value="ECO:0007669"/>
    <property type="project" value="UniProtKB-EC"/>
</dbReference>
<dbReference type="Proteomes" id="UP001595748">
    <property type="component" value="Unassembled WGS sequence"/>
</dbReference>
<feature type="transmembrane region" description="Helical" evidence="1">
    <location>
        <begin position="96"/>
        <end position="113"/>
    </location>
</feature>
<reference evidence="4" key="1">
    <citation type="journal article" date="2019" name="Int. J. Syst. Evol. Microbiol.">
        <title>The Global Catalogue of Microorganisms (GCM) 10K type strain sequencing project: providing services to taxonomists for standard genome sequencing and annotation.</title>
        <authorList>
            <consortium name="The Broad Institute Genomics Platform"/>
            <consortium name="The Broad Institute Genome Sequencing Center for Infectious Disease"/>
            <person name="Wu L."/>
            <person name="Ma J."/>
        </authorList>
    </citation>
    <scope>NUCLEOTIDE SEQUENCE [LARGE SCALE GENOMIC DNA]</scope>
    <source>
        <strain evidence="4">CCTCC AB 2013263</strain>
    </source>
</reference>
<proteinExistence type="predicted"/>
<feature type="transmembrane region" description="Helical" evidence="1">
    <location>
        <begin position="148"/>
        <end position="169"/>
    </location>
</feature>
<dbReference type="PANTHER" id="PTHR45138">
    <property type="entry name" value="REGULATORY COMPONENTS OF SENSORY TRANSDUCTION SYSTEM"/>
    <property type="match status" value="1"/>
</dbReference>
<dbReference type="RefSeq" id="WP_380081001.1">
    <property type="nucleotide sequence ID" value="NZ_JBHRZF010000229.1"/>
</dbReference>
<keyword evidence="4" id="KW-1185">Reference proteome</keyword>
<protein>
    <submittedName>
        <fullName evidence="3">Diguanylate cyclase</fullName>
        <ecNumber evidence="3">2.7.7.65</ecNumber>
    </submittedName>
</protein>
<dbReference type="InterPro" id="IPR000160">
    <property type="entry name" value="GGDEF_dom"/>
</dbReference>
<dbReference type="InterPro" id="IPR050469">
    <property type="entry name" value="Diguanylate_Cyclase"/>
</dbReference>
<feature type="transmembrane region" description="Helical" evidence="1">
    <location>
        <begin position="9"/>
        <end position="27"/>
    </location>
</feature>
<dbReference type="PANTHER" id="PTHR45138:SF9">
    <property type="entry name" value="DIGUANYLATE CYCLASE DGCM-RELATED"/>
    <property type="match status" value="1"/>
</dbReference>
<keyword evidence="1" id="KW-1133">Transmembrane helix</keyword>
<accession>A0ABV8AEN1</accession>
<organism evidence="3 4">
    <name type="scientific">Deinococcus antarcticus</name>
    <dbReference type="NCBI Taxonomy" id="1298767"/>
    <lineage>
        <taxon>Bacteria</taxon>
        <taxon>Thermotogati</taxon>
        <taxon>Deinococcota</taxon>
        <taxon>Deinococci</taxon>
        <taxon>Deinococcales</taxon>
        <taxon>Deinococcaceae</taxon>
        <taxon>Deinococcus</taxon>
    </lineage>
</organism>
<keyword evidence="3" id="KW-0548">Nucleotidyltransferase</keyword>
<comment type="caution">
    <text evidence="3">The sequence shown here is derived from an EMBL/GenBank/DDBJ whole genome shotgun (WGS) entry which is preliminary data.</text>
</comment>
<feature type="transmembrane region" description="Helical" evidence="1">
    <location>
        <begin position="120"/>
        <end position="142"/>
    </location>
</feature>
<sequence>MTHSHARQLFVMTAVISILASGVALWFQRGDFDPLDRLALPGIGALWILSSVALRFRWLRLGQAQLLMFVAYAAYFLLALNHQFRVFAPQHHLLSQNTYWFAPLYAVAFLYFLPQQALRFSLAIFGLSLLITVAHFVLNPALGGDLTLVASTLQFVMVGFAMILLQAVMGQRHTAMMAKQMAAYQDALTGTANRRAAEEHLLALEHSSASFTLVLFDLDHFKGINDQHGHAAGDSVLRAVVHEAQKIMPGGTMCARWGGEEFLLILPALPMPVVARSLQDFRECLESIRVGGVTGVTASFGVAERFPSETTEALLLRADRALYQAKALGRNRIQYSTPGSSDAESQ</sequence>